<evidence type="ECO:0008006" key="4">
    <source>
        <dbReference type="Google" id="ProtNLM"/>
    </source>
</evidence>
<proteinExistence type="predicted"/>
<dbReference type="EMBL" id="JAPFFF010000007">
    <property type="protein sequence ID" value="KAK8885382.1"/>
    <property type="molecule type" value="Genomic_DNA"/>
</dbReference>
<sequence>MSQNSYTPTEESTQITSNNEYESVFEEEEEEFLEDNIERITRKYRFEDPRDQIILDNQRKIQRMQKAFKQAATEMRAELADICDQSSKLQFAMLDRILQLKEKIKEIKERNAFCRRGYTYTNVKVKRKRIKKKSKTKKTITSQPRVPEVAYVESGESF</sequence>
<comment type="caution">
    <text evidence="2">The sequence shown here is derived from an EMBL/GenBank/DDBJ whole genome shotgun (WGS) entry which is preliminary data.</text>
</comment>
<name>A0ABR2K2Q6_9EUKA</name>
<dbReference type="Proteomes" id="UP001470230">
    <property type="component" value="Unassembled WGS sequence"/>
</dbReference>
<feature type="region of interest" description="Disordered" evidence="1">
    <location>
        <begin position="1"/>
        <end position="21"/>
    </location>
</feature>
<evidence type="ECO:0000313" key="3">
    <source>
        <dbReference type="Proteomes" id="UP001470230"/>
    </source>
</evidence>
<reference evidence="2 3" key="1">
    <citation type="submission" date="2024-04" db="EMBL/GenBank/DDBJ databases">
        <title>Tritrichomonas musculus Genome.</title>
        <authorList>
            <person name="Alves-Ferreira E."/>
            <person name="Grigg M."/>
            <person name="Lorenzi H."/>
            <person name="Galac M."/>
        </authorList>
    </citation>
    <scope>NUCLEOTIDE SEQUENCE [LARGE SCALE GENOMIC DNA]</scope>
    <source>
        <strain evidence="2 3">EAF2021</strain>
    </source>
</reference>
<gene>
    <name evidence="2" type="ORF">M9Y10_040830</name>
</gene>
<feature type="compositionally biased region" description="Polar residues" evidence="1">
    <location>
        <begin position="1"/>
        <end position="19"/>
    </location>
</feature>
<evidence type="ECO:0000313" key="2">
    <source>
        <dbReference type="EMBL" id="KAK8885382.1"/>
    </source>
</evidence>
<protein>
    <recommendedName>
        <fullName evidence="4">KxDL domain-containing protein</fullName>
    </recommendedName>
</protein>
<keyword evidence="3" id="KW-1185">Reference proteome</keyword>
<organism evidence="2 3">
    <name type="scientific">Tritrichomonas musculus</name>
    <dbReference type="NCBI Taxonomy" id="1915356"/>
    <lineage>
        <taxon>Eukaryota</taxon>
        <taxon>Metamonada</taxon>
        <taxon>Parabasalia</taxon>
        <taxon>Tritrichomonadida</taxon>
        <taxon>Tritrichomonadidae</taxon>
        <taxon>Tritrichomonas</taxon>
    </lineage>
</organism>
<evidence type="ECO:0000256" key="1">
    <source>
        <dbReference type="SAM" id="MobiDB-lite"/>
    </source>
</evidence>
<accession>A0ABR2K2Q6</accession>